<dbReference type="Proteomes" id="UP000216605">
    <property type="component" value="Unassembled WGS sequence"/>
</dbReference>
<dbReference type="PANTHER" id="PTHR46401">
    <property type="entry name" value="GLYCOSYLTRANSFERASE WBBK-RELATED"/>
    <property type="match status" value="1"/>
</dbReference>
<dbReference type="Gene3D" id="3.40.50.2000">
    <property type="entry name" value="Glycogen Phosphorylase B"/>
    <property type="match status" value="2"/>
</dbReference>
<evidence type="ECO:0000256" key="1">
    <source>
        <dbReference type="ARBA" id="ARBA00022679"/>
    </source>
</evidence>
<dbReference type="GO" id="GO:0016757">
    <property type="term" value="F:glycosyltransferase activity"/>
    <property type="evidence" value="ECO:0007669"/>
    <property type="project" value="InterPro"/>
</dbReference>
<keyword evidence="5" id="KW-1185">Reference proteome</keyword>
<accession>A0A255YVA8</accession>
<dbReference type="PANTHER" id="PTHR46401:SF2">
    <property type="entry name" value="GLYCOSYLTRANSFERASE WBBK-RELATED"/>
    <property type="match status" value="1"/>
</dbReference>
<organism evidence="4 5">
    <name type="scientific">Flavobacterium cyanobacteriorum</name>
    <dbReference type="NCBI Taxonomy" id="2022802"/>
    <lineage>
        <taxon>Bacteria</taxon>
        <taxon>Pseudomonadati</taxon>
        <taxon>Bacteroidota</taxon>
        <taxon>Flavobacteriia</taxon>
        <taxon>Flavobacteriales</taxon>
        <taxon>Flavobacteriaceae</taxon>
        <taxon>Flavobacterium</taxon>
    </lineage>
</organism>
<dbReference type="AlphaFoldDB" id="A0A255YVA8"/>
<dbReference type="Pfam" id="PF00534">
    <property type="entry name" value="Glycos_transf_1"/>
    <property type="match status" value="1"/>
</dbReference>
<dbReference type="Pfam" id="PF13439">
    <property type="entry name" value="Glyco_transf_4"/>
    <property type="match status" value="1"/>
</dbReference>
<protein>
    <recommendedName>
        <fullName evidence="6">Glycosyl transferase family 1</fullName>
    </recommendedName>
</protein>
<name>A0A255YVA8_9FLAO</name>
<feature type="domain" description="Glycosyltransferase subfamily 4-like N-terminal" evidence="3">
    <location>
        <begin position="14"/>
        <end position="183"/>
    </location>
</feature>
<dbReference type="InterPro" id="IPR028098">
    <property type="entry name" value="Glyco_trans_4-like_N"/>
</dbReference>
<gene>
    <name evidence="4" type="ORF">CHU92_13650</name>
</gene>
<dbReference type="GO" id="GO:0009103">
    <property type="term" value="P:lipopolysaccharide biosynthetic process"/>
    <property type="evidence" value="ECO:0007669"/>
    <property type="project" value="TreeGrafter"/>
</dbReference>
<evidence type="ECO:0000259" key="2">
    <source>
        <dbReference type="Pfam" id="PF00534"/>
    </source>
</evidence>
<dbReference type="RefSeq" id="WP_094416493.1">
    <property type="nucleotide sequence ID" value="NZ_NOXV01000301.1"/>
</dbReference>
<dbReference type="SUPFAM" id="SSF53756">
    <property type="entry name" value="UDP-Glycosyltransferase/glycogen phosphorylase"/>
    <property type="match status" value="1"/>
</dbReference>
<dbReference type="InterPro" id="IPR001296">
    <property type="entry name" value="Glyco_trans_1"/>
</dbReference>
<proteinExistence type="predicted"/>
<feature type="domain" description="Glycosyl transferase family 1" evidence="2">
    <location>
        <begin position="190"/>
        <end position="333"/>
    </location>
</feature>
<evidence type="ECO:0000259" key="3">
    <source>
        <dbReference type="Pfam" id="PF13439"/>
    </source>
</evidence>
<evidence type="ECO:0000313" key="4">
    <source>
        <dbReference type="EMBL" id="OYQ33177.1"/>
    </source>
</evidence>
<evidence type="ECO:0008006" key="6">
    <source>
        <dbReference type="Google" id="ProtNLM"/>
    </source>
</evidence>
<dbReference type="OrthoDB" id="9801609at2"/>
<evidence type="ECO:0000313" key="5">
    <source>
        <dbReference type="Proteomes" id="UP000216605"/>
    </source>
</evidence>
<sequence length="369" mass="41972">MKGRLKILMTADTIGGVWTYSMDLCKALQDYDVEVHLVTMGGLLNEEQNTQVEQLGNVHLYESSYKLEWMQNPWEDVEKARQWVQSVHDRVMPNLIHFNNYGQINGRWNCPVITVFHSCVQTWWQAIKSEEAPPEWERYKELVEKALRLSDVVVAPTVAMLQQAESIYGGFASAEAIYNGRNLKVCGSLRKEPYILSAGRVWDEAKNIKLLSNIASELEWPVYIAGQNESPDGETYTPAKVRFLGHMPQDDLQHCMERASIFVMPAKYEPFGLAVLEAANAGCALALSNIDTLREIWGDAAVYFNPFDEISAKAIIQNLIADEELRHKMTAKAVIRAKDFTAAAMADKYMQLYQKLVHEDYKELTNQNV</sequence>
<reference evidence="4 5" key="1">
    <citation type="submission" date="2017-07" db="EMBL/GenBank/DDBJ databases">
        <title>Flavobacterium cyanobacteriorum sp. nov., isolated from cyanobacterial aggregates in a eutrophic lake.</title>
        <authorList>
            <person name="Cai H."/>
        </authorList>
    </citation>
    <scope>NUCLEOTIDE SEQUENCE [LARGE SCALE GENOMIC DNA]</scope>
    <source>
        <strain evidence="4 5">TH021</strain>
    </source>
</reference>
<keyword evidence="1" id="KW-0808">Transferase</keyword>
<dbReference type="EMBL" id="NOXV01000301">
    <property type="protein sequence ID" value="OYQ33177.1"/>
    <property type="molecule type" value="Genomic_DNA"/>
</dbReference>
<comment type="caution">
    <text evidence="4">The sequence shown here is derived from an EMBL/GenBank/DDBJ whole genome shotgun (WGS) entry which is preliminary data.</text>
</comment>